<accession>A0A562JGR5</accession>
<keyword evidence="1" id="KW-0732">Signal</keyword>
<dbReference type="Proteomes" id="UP000315343">
    <property type="component" value="Unassembled WGS sequence"/>
</dbReference>
<feature type="chain" id="PRO_5022081880" evidence="1">
    <location>
        <begin position="27"/>
        <end position="2002"/>
    </location>
</feature>
<organism evidence="3 4">
    <name type="scientific">Sedimentibacter saalensis</name>
    <dbReference type="NCBI Taxonomy" id="130788"/>
    <lineage>
        <taxon>Bacteria</taxon>
        <taxon>Bacillati</taxon>
        <taxon>Bacillota</taxon>
        <taxon>Tissierellia</taxon>
        <taxon>Sedimentibacter</taxon>
    </lineage>
</organism>
<feature type="signal peptide" evidence="1">
    <location>
        <begin position="1"/>
        <end position="26"/>
    </location>
</feature>
<dbReference type="OrthoDB" id="2654915at2"/>
<proteinExistence type="predicted"/>
<comment type="caution">
    <text evidence="3">The sequence shown here is derived from an EMBL/GenBank/DDBJ whole genome shotgun (WGS) entry which is preliminary data.</text>
</comment>
<evidence type="ECO:0000256" key="1">
    <source>
        <dbReference type="SAM" id="SignalP"/>
    </source>
</evidence>
<sequence length="2002" mass="223015">MFKKILSLFLAIMMIVAMIPLNNAYAGTAVPAMDNVLMKSNYQYMDLLYDFSNENTPLPKKGTGPLYDDIFFTDPDAYWTRKIDNTIGYVTPGERPTGSFGFCIDLKKSRLLGAVKKGDLYAECTVNARNYDYDGDFGKAVIIPYSSGGAYLTEYSSAEYDMNNKWGNISVTSPYIRSDAYYLIFSAYGERRGGVLNKALNFDVHSIYGKIIDKTPPKVVGISDTATDQYGNQFIRQDINKNDPSIYVTMDEDCTFDIGNKVILTRAADGFYPDKYEVSANLIYVGEEKFDYSTGNVTYKFRIDTSQIFGYHYDKLRLSVLNAKDTLGNRITQSMENISQLGKAIDLGKPYWSHSATNKIGFRDDYGLSNVGYSVSLGSITNIINIYDVGDTEKQEISNAVKNKTIEIPEQLITGNYYVNAYSYDLAKNSSSLYFNVFSIGNSDPIKFTLQNSTAHFAISENDVKADADFALTNMTLKVDTSVIPKEKLSSAEIRYKWSSVKNDSILTENPSTWQVVKFKREQSGAYTGETEQIKIPVKSDITGEFLQPLFAEGYLYVIPYMHDDVSGIKYRTGSLATPVVGITGEPNKVNLLQSYPLNGIFTNLGCECTGQTPSGDTVESHYAAVRNHTKEIGFVIDASSKEKFSKIKWFISRKGDTSSYLTPPGLTEIKDFGTGKFSIPISDISNSTGSYTFTLALYSIYGDVTVKKIDVNIESPNVSCTNVLYNEATQNLDFTINYNKKYAVLSDVQIEICGRDITAFKENILNEEGSIYAGAVLLEKDKWDTGFGDNTLVRTEFSNSDPANPDKMSASFRASLTNMEKAGDEFIKLSGEKRVHLKYLTANNVQVFNNNITVIKKTNIPPSVMLIKGTSDLYKTATDYNSEPITVRAEEILVDMTKLNYGWVENIHNSLVTTSGAINGTAVAISSNKIEFSAQVPDLEGDELYKTYYLAVYSENSSKKHAEKIYGPFHVLNEQINSKRFLITATDKAIDERSVLIAVDDRLSSIEGLIKADMVKTTWKHESGDENRNVVKKYAVDFTKEEGTTNVSVINIPYPDLVDTDGMGGNYTLDNIEVFNSSDNLTIFKSFKPLNIVHHLPEYFVTINNLPDHLPQGVHISASQDNTEISYGWIKHPWEIPENWTTARTGTSGFDITHNFKKNIFNNSIYMLAKAWNNIYRSDELTLPDTALENIDAAISSGKSSDGHLFPIIIELLPENMDKLAKVEVFDHFSTTSGTAIKLTDMYKISDSKAVGMAALVTSGSAISCNVVINGFDKGNKIESEINETYAAPVYSISNRTITLTNKDDYLKYKLISKSGTVFSFNMEGTAEVFYEGDYLLIYDDGIDFYKLTFDSVQYSESDITAVLKPATKPEEKTTGPVTASIYMPLGAVIEDKYGVVTNVEYEGTKTIATAVFYRNASYRFNIKFANGYVLPNPYGISINYIDENFAPEITAVTSSSAITYLPAGPEITNEDVTASLNPSMKVINNNGINSHTFNRNGKYSFIVLDEDKTLKEYVAATDWIDKICPVPKISKYVWYDTDDDSVVDVGEKTIQIPEGFKTKQNIIVEIEFPHVDLKSRPVKINGSSEFTKEDVFESNTEYAYKYVLPYKPSTSETNPIWQQNLTFTDILGNSMNYNLLIDEIDRNDLLTQLNYSTTDFTNRDVVVSMLSNKPIKRFEVVEVIDGNGNIEQIEKNASPTYVFKENGTKDFNYREINVVQPDLEEGTLTANVTWINKRIPVVYVEYSKTVTNKPVEIKFTIVDGVSENAKLKNGLKDIVLAPCSSGNNLTGTMTVSSNGKYSVEVSNKYGNTGTIIVPVTNIDMDPPLISINGREAVYIKVGEKYYDKGATAFDKRDGDVTKGLTVTGSVDTSAATGNSYYTLTYTATDTAGNTSSKTRRVHVLDISSAVAVVENEIVDLKSQAITNIKIPSTGTVYIEFVGIEGNYTAKYKKGESESYDNSYFKRNGSFLSKLGTMSADSGIYTLFVQDQERNTRIIKLNFYK</sequence>
<evidence type="ECO:0000313" key="3">
    <source>
        <dbReference type="EMBL" id="TWH82377.1"/>
    </source>
</evidence>
<dbReference type="InterPro" id="IPR013783">
    <property type="entry name" value="Ig-like_fold"/>
</dbReference>
<dbReference type="Gene3D" id="2.60.40.10">
    <property type="entry name" value="Immunoglobulins"/>
    <property type="match status" value="1"/>
</dbReference>
<protein>
    <submittedName>
        <fullName evidence="3">Uncharacterized protein DUF5011</fullName>
    </submittedName>
</protein>
<dbReference type="InterPro" id="IPR032179">
    <property type="entry name" value="Cry22Aa_Ig-like"/>
</dbReference>
<dbReference type="EMBL" id="VLKH01000002">
    <property type="protein sequence ID" value="TWH82377.1"/>
    <property type="molecule type" value="Genomic_DNA"/>
</dbReference>
<keyword evidence="4" id="KW-1185">Reference proteome</keyword>
<name>A0A562JGR5_9FIRM</name>
<reference evidence="3 4" key="1">
    <citation type="submission" date="2019-07" db="EMBL/GenBank/DDBJ databases">
        <title>Genomic Encyclopedia of Type Strains, Phase I: the one thousand microbial genomes (KMG-I) project.</title>
        <authorList>
            <person name="Kyrpides N."/>
        </authorList>
    </citation>
    <scope>NUCLEOTIDE SEQUENCE [LARGE SCALE GENOMIC DNA]</scope>
    <source>
        <strain evidence="3 4">DSM 13558</strain>
    </source>
</reference>
<feature type="domain" description="Pesticidal crystal protein Cry22Aa Ig-like" evidence="2">
    <location>
        <begin position="1827"/>
        <end position="1901"/>
    </location>
</feature>
<evidence type="ECO:0000259" key="2">
    <source>
        <dbReference type="Pfam" id="PF16403"/>
    </source>
</evidence>
<evidence type="ECO:0000313" key="4">
    <source>
        <dbReference type="Proteomes" id="UP000315343"/>
    </source>
</evidence>
<dbReference type="RefSeq" id="WP_145079953.1">
    <property type="nucleotide sequence ID" value="NZ_VLKH01000002.1"/>
</dbReference>
<dbReference type="Pfam" id="PF16403">
    <property type="entry name" value="Bact_surface_Ig-like"/>
    <property type="match status" value="1"/>
</dbReference>
<gene>
    <name evidence="3" type="ORF">LY60_00675</name>
</gene>